<evidence type="ECO:0000256" key="4">
    <source>
        <dbReference type="ARBA" id="ARBA00020367"/>
    </source>
</evidence>
<dbReference type="PANTHER" id="PTHR10520:SF12">
    <property type="entry name" value="TRIFUNCTIONAL PURINE BIOSYNTHETIC PROTEIN ADENOSINE-3"/>
    <property type="match status" value="1"/>
</dbReference>
<keyword evidence="6 12" id="KW-0547">Nucleotide-binding</keyword>
<sequence>MSGGKPLTYAGAGVDIEAGNEAVRRIKALVETTRRPEQLDGLGGFAGLMGLPAGLREPVLVSCTDGVGTKLLVAIALDRHDSVGIDLVAMNVNDLLCTGAQPLFLLDYIATGRLEPGKIEQLVAGVVAGCRQAGCALLGGETAELPGMYADGHYDLAATAVGVVERDEIWGPHRAEAGDAVLALPSSGLHSNGYSLARKALLSPEHGGLDLGDPLPGAGPDDPRSVGDALLEPTRIYEPAFAALRALDGAPVHAAAHITGGGLIENPPRALRDELAMEIDLSAVAQPAVLRAVAACGVARDELLRTFNCGIGMLLLVDPARADDALAACDAAGQPATPVGRVVPRSPGAAGVHINGLD</sequence>
<dbReference type="EC" id="6.3.3.1" evidence="3 12"/>
<dbReference type="FunFam" id="3.30.1330.10:FF:000001">
    <property type="entry name" value="Phosphoribosylformylglycinamidine cyclo-ligase"/>
    <property type="match status" value="1"/>
</dbReference>
<dbReference type="EMBL" id="PVNK01000227">
    <property type="protein sequence ID" value="PRP91971.1"/>
    <property type="molecule type" value="Genomic_DNA"/>
</dbReference>
<dbReference type="AlphaFoldDB" id="A0A2S9XH08"/>
<dbReference type="InterPro" id="IPR036676">
    <property type="entry name" value="PurM-like_C_sf"/>
</dbReference>
<evidence type="ECO:0000313" key="15">
    <source>
        <dbReference type="EMBL" id="PRP91971.1"/>
    </source>
</evidence>
<dbReference type="InterPro" id="IPR036921">
    <property type="entry name" value="PurM-like_N_sf"/>
</dbReference>
<comment type="caution">
    <text evidence="15">The sequence shown here is derived from an EMBL/GenBank/DDBJ whole genome shotgun (WGS) entry which is preliminary data.</text>
</comment>
<evidence type="ECO:0000256" key="8">
    <source>
        <dbReference type="ARBA" id="ARBA00031908"/>
    </source>
</evidence>
<dbReference type="Gene3D" id="3.30.1330.10">
    <property type="entry name" value="PurM-like, N-terminal domain"/>
    <property type="match status" value="1"/>
</dbReference>
<evidence type="ECO:0000256" key="1">
    <source>
        <dbReference type="ARBA" id="ARBA00004686"/>
    </source>
</evidence>
<evidence type="ECO:0000256" key="11">
    <source>
        <dbReference type="ARBA" id="ARBA00049057"/>
    </source>
</evidence>
<accession>A0A2S9XH08</accession>
<comment type="catalytic activity">
    <reaction evidence="11 12">
        <text>2-formamido-N(1)-(5-O-phospho-beta-D-ribosyl)acetamidine + ATP = 5-amino-1-(5-phospho-beta-D-ribosyl)imidazole + ADP + phosphate + H(+)</text>
        <dbReference type="Rhea" id="RHEA:23032"/>
        <dbReference type="ChEBI" id="CHEBI:15378"/>
        <dbReference type="ChEBI" id="CHEBI:30616"/>
        <dbReference type="ChEBI" id="CHEBI:43474"/>
        <dbReference type="ChEBI" id="CHEBI:137981"/>
        <dbReference type="ChEBI" id="CHEBI:147287"/>
        <dbReference type="ChEBI" id="CHEBI:456216"/>
        <dbReference type="EC" id="6.3.3.1"/>
    </reaction>
</comment>
<comment type="pathway">
    <text evidence="1 12">Purine metabolism; IMP biosynthesis via de novo pathway; 5-amino-1-(5-phospho-D-ribosyl)imidazole from N(2)-formyl-N(1)-(5-phospho-D-ribosyl)glycinamide: step 2/2.</text>
</comment>
<protein>
    <recommendedName>
        <fullName evidence="4 12">Phosphoribosylformylglycinamidine cyclo-ligase</fullName>
        <ecNumber evidence="3 12">6.3.3.1</ecNumber>
    </recommendedName>
    <alternativeName>
        <fullName evidence="9 12">AIR synthase</fullName>
    </alternativeName>
    <alternativeName>
        <fullName evidence="10 12">AIRS</fullName>
    </alternativeName>
    <alternativeName>
        <fullName evidence="8 12">Phosphoribosyl-aminoimidazole synthetase</fullName>
    </alternativeName>
</protein>
<dbReference type="InterPro" id="IPR010918">
    <property type="entry name" value="PurM-like_C_dom"/>
</dbReference>
<evidence type="ECO:0000259" key="14">
    <source>
        <dbReference type="Pfam" id="PF02769"/>
    </source>
</evidence>
<feature type="domain" description="PurM-like N-terminal" evidence="13">
    <location>
        <begin position="59"/>
        <end position="164"/>
    </location>
</feature>
<dbReference type="InterPro" id="IPR004733">
    <property type="entry name" value="PurM_cligase"/>
</dbReference>
<dbReference type="Pfam" id="PF00586">
    <property type="entry name" value="AIRS"/>
    <property type="match status" value="1"/>
</dbReference>
<organism evidence="15 16">
    <name type="scientific">Enhygromyxa salina</name>
    <dbReference type="NCBI Taxonomy" id="215803"/>
    <lineage>
        <taxon>Bacteria</taxon>
        <taxon>Pseudomonadati</taxon>
        <taxon>Myxococcota</taxon>
        <taxon>Polyangia</taxon>
        <taxon>Nannocystales</taxon>
        <taxon>Nannocystaceae</taxon>
        <taxon>Enhygromyxa</taxon>
    </lineage>
</organism>
<evidence type="ECO:0000256" key="10">
    <source>
        <dbReference type="ARBA" id="ARBA00033093"/>
    </source>
</evidence>
<evidence type="ECO:0000256" key="6">
    <source>
        <dbReference type="ARBA" id="ARBA00022741"/>
    </source>
</evidence>
<dbReference type="Gene3D" id="3.90.650.10">
    <property type="entry name" value="PurM-like C-terminal domain"/>
    <property type="match status" value="1"/>
</dbReference>
<dbReference type="SUPFAM" id="SSF55326">
    <property type="entry name" value="PurM N-terminal domain-like"/>
    <property type="match status" value="1"/>
</dbReference>
<evidence type="ECO:0000256" key="9">
    <source>
        <dbReference type="ARBA" id="ARBA00032931"/>
    </source>
</evidence>
<dbReference type="OrthoDB" id="9777881at2"/>
<dbReference type="Pfam" id="PF02769">
    <property type="entry name" value="AIRS_C"/>
    <property type="match status" value="1"/>
</dbReference>
<dbReference type="GO" id="GO:0005829">
    <property type="term" value="C:cytosol"/>
    <property type="evidence" value="ECO:0007669"/>
    <property type="project" value="TreeGrafter"/>
</dbReference>
<dbReference type="GO" id="GO:0046084">
    <property type="term" value="P:adenine biosynthetic process"/>
    <property type="evidence" value="ECO:0007669"/>
    <property type="project" value="TreeGrafter"/>
</dbReference>
<evidence type="ECO:0000256" key="2">
    <source>
        <dbReference type="ARBA" id="ARBA00010280"/>
    </source>
</evidence>
<gene>
    <name evidence="12 15" type="primary">purM</name>
    <name evidence="15" type="ORF">ENSA5_51820</name>
</gene>
<evidence type="ECO:0000256" key="3">
    <source>
        <dbReference type="ARBA" id="ARBA00013047"/>
    </source>
</evidence>
<dbReference type="SUPFAM" id="SSF56042">
    <property type="entry name" value="PurM C-terminal domain-like"/>
    <property type="match status" value="1"/>
</dbReference>
<dbReference type="UniPathway" id="UPA00074">
    <property type="reaction ID" value="UER00129"/>
</dbReference>
<keyword evidence="5 12" id="KW-0436">Ligase</keyword>
<reference evidence="15 16" key="1">
    <citation type="submission" date="2018-03" db="EMBL/GenBank/DDBJ databases">
        <title>Draft Genome Sequences of the Obligatory Marine Myxobacteria Enhygromyxa salina SWB005.</title>
        <authorList>
            <person name="Poehlein A."/>
            <person name="Moghaddam J.A."/>
            <person name="Harms H."/>
            <person name="Alanjari M."/>
            <person name="Koenig G.M."/>
            <person name="Daniel R."/>
            <person name="Schaeberle T.F."/>
        </authorList>
    </citation>
    <scope>NUCLEOTIDE SEQUENCE [LARGE SCALE GENOMIC DNA]</scope>
    <source>
        <strain evidence="15 16">SWB005</strain>
    </source>
</reference>
<dbReference type="RefSeq" id="WP_106394414.1">
    <property type="nucleotide sequence ID" value="NZ_PVNK01000227.1"/>
</dbReference>
<feature type="domain" description="PurM-like C-terminal" evidence="14">
    <location>
        <begin position="176"/>
        <end position="346"/>
    </location>
</feature>
<keyword evidence="12" id="KW-0963">Cytoplasm</keyword>
<dbReference type="NCBIfam" id="TIGR00878">
    <property type="entry name" value="purM"/>
    <property type="match status" value="1"/>
</dbReference>
<evidence type="ECO:0000256" key="12">
    <source>
        <dbReference type="HAMAP-Rule" id="MF_00741"/>
    </source>
</evidence>
<dbReference type="GO" id="GO:0004637">
    <property type="term" value="F:phosphoribosylamine-glycine ligase activity"/>
    <property type="evidence" value="ECO:0007669"/>
    <property type="project" value="TreeGrafter"/>
</dbReference>
<evidence type="ECO:0000256" key="7">
    <source>
        <dbReference type="ARBA" id="ARBA00022840"/>
    </source>
</evidence>
<dbReference type="PANTHER" id="PTHR10520">
    <property type="entry name" value="TRIFUNCTIONAL PURINE BIOSYNTHETIC PROTEIN ADENOSINE-3-RELATED"/>
    <property type="match status" value="1"/>
</dbReference>
<keyword evidence="7 12" id="KW-0067">ATP-binding</keyword>
<name>A0A2S9XH08_9BACT</name>
<evidence type="ECO:0000313" key="16">
    <source>
        <dbReference type="Proteomes" id="UP000237968"/>
    </source>
</evidence>
<evidence type="ECO:0000259" key="13">
    <source>
        <dbReference type="Pfam" id="PF00586"/>
    </source>
</evidence>
<comment type="similarity">
    <text evidence="2 12">Belongs to the AIR synthase family.</text>
</comment>
<dbReference type="Proteomes" id="UP000237968">
    <property type="component" value="Unassembled WGS sequence"/>
</dbReference>
<dbReference type="InterPro" id="IPR016188">
    <property type="entry name" value="PurM-like_N"/>
</dbReference>
<dbReference type="GO" id="GO:0005524">
    <property type="term" value="F:ATP binding"/>
    <property type="evidence" value="ECO:0007669"/>
    <property type="project" value="UniProtKB-KW"/>
</dbReference>
<dbReference type="GO" id="GO:0006189">
    <property type="term" value="P:'de novo' IMP biosynthetic process"/>
    <property type="evidence" value="ECO:0007669"/>
    <property type="project" value="UniProtKB-UniRule"/>
</dbReference>
<dbReference type="GO" id="GO:0004641">
    <property type="term" value="F:phosphoribosylformylglycinamidine cyclo-ligase activity"/>
    <property type="evidence" value="ECO:0007669"/>
    <property type="project" value="UniProtKB-UniRule"/>
</dbReference>
<keyword evidence="16" id="KW-1185">Reference proteome</keyword>
<proteinExistence type="inferred from homology"/>
<dbReference type="HAMAP" id="MF_00741">
    <property type="entry name" value="AIRS"/>
    <property type="match status" value="1"/>
</dbReference>
<dbReference type="CDD" id="cd02196">
    <property type="entry name" value="PurM"/>
    <property type="match status" value="1"/>
</dbReference>
<evidence type="ECO:0000256" key="5">
    <source>
        <dbReference type="ARBA" id="ARBA00022598"/>
    </source>
</evidence>
<comment type="subcellular location">
    <subcellularLocation>
        <location evidence="12">Cytoplasm</location>
    </subcellularLocation>
</comment>
<keyword evidence="12" id="KW-0658">Purine biosynthesis</keyword>